<evidence type="ECO:0000313" key="2">
    <source>
        <dbReference type="EMBL" id="KAL2724899.1"/>
    </source>
</evidence>
<feature type="compositionally biased region" description="Low complexity" evidence="1">
    <location>
        <begin position="76"/>
        <end position="91"/>
    </location>
</feature>
<sequence>MLTPITNFTKLFEGGTVVSRIKESSRTRNAISCEAPQRWYWTGTGKMERRGRVKKRLDSSLLDLSKERSEITGLKSFGSSSTSHATSWNSTVKDETGQRILSIDLRKERTEKRRRMEGERERNEGKIEATMASKFSRYGEPVDDDQVERNERDEGPKGVRSLALKRKRFFPSLNPSFYLTFLIPQASIPAAPLRSYSDSQRSQVTVQRESMRIPNGPVLEFHCRATLLFAMTPQSQYSRRFTDVSNYASDGTLIIFILYKRWRTDSFPSSTFSLIEQSP</sequence>
<name>A0ABD2AWA3_VESMC</name>
<dbReference type="Proteomes" id="UP001607303">
    <property type="component" value="Unassembled WGS sequence"/>
</dbReference>
<gene>
    <name evidence="2" type="ORF">V1477_018760</name>
</gene>
<dbReference type="AlphaFoldDB" id="A0ABD2AWA3"/>
<reference evidence="2 3" key="1">
    <citation type="journal article" date="2024" name="Ann. Entomol. Soc. Am.">
        <title>Genomic analyses of the southern and eastern yellowjacket wasps (Hymenoptera: Vespidae) reveal evolutionary signatures of social life.</title>
        <authorList>
            <person name="Catto M.A."/>
            <person name="Caine P.B."/>
            <person name="Orr S.E."/>
            <person name="Hunt B.G."/>
            <person name="Goodisman M.A.D."/>
        </authorList>
    </citation>
    <scope>NUCLEOTIDE SEQUENCE [LARGE SCALE GENOMIC DNA]</scope>
    <source>
        <strain evidence="2">232</strain>
        <tissue evidence="2">Head and thorax</tissue>
    </source>
</reference>
<organism evidence="2 3">
    <name type="scientific">Vespula maculifrons</name>
    <name type="common">Eastern yellow jacket</name>
    <name type="synonym">Wasp</name>
    <dbReference type="NCBI Taxonomy" id="7453"/>
    <lineage>
        <taxon>Eukaryota</taxon>
        <taxon>Metazoa</taxon>
        <taxon>Ecdysozoa</taxon>
        <taxon>Arthropoda</taxon>
        <taxon>Hexapoda</taxon>
        <taxon>Insecta</taxon>
        <taxon>Pterygota</taxon>
        <taxon>Neoptera</taxon>
        <taxon>Endopterygota</taxon>
        <taxon>Hymenoptera</taxon>
        <taxon>Apocrita</taxon>
        <taxon>Aculeata</taxon>
        <taxon>Vespoidea</taxon>
        <taxon>Vespidae</taxon>
        <taxon>Vespinae</taxon>
        <taxon>Vespula</taxon>
    </lineage>
</organism>
<feature type="compositionally biased region" description="Basic and acidic residues" evidence="1">
    <location>
        <begin position="104"/>
        <end position="124"/>
    </location>
</feature>
<feature type="region of interest" description="Disordered" evidence="1">
    <location>
        <begin position="99"/>
        <end position="124"/>
    </location>
</feature>
<accession>A0ABD2AWA3</accession>
<protein>
    <submittedName>
        <fullName evidence="2">Uncharacterized protein</fullName>
    </submittedName>
</protein>
<dbReference type="EMBL" id="JAYRBN010000112">
    <property type="protein sequence ID" value="KAL2724899.1"/>
    <property type="molecule type" value="Genomic_DNA"/>
</dbReference>
<evidence type="ECO:0000313" key="3">
    <source>
        <dbReference type="Proteomes" id="UP001607303"/>
    </source>
</evidence>
<evidence type="ECO:0000256" key="1">
    <source>
        <dbReference type="SAM" id="MobiDB-lite"/>
    </source>
</evidence>
<comment type="caution">
    <text evidence="2">The sequence shown here is derived from an EMBL/GenBank/DDBJ whole genome shotgun (WGS) entry which is preliminary data.</text>
</comment>
<keyword evidence="3" id="KW-1185">Reference proteome</keyword>
<feature type="region of interest" description="Disordered" evidence="1">
    <location>
        <begin position="74"/>
        <end position="93"/>
    </location>
</feature>
<proteinExistence type="predicted"/>